<sequence length="131" mass="14666">METLSKVESYLIDLGISYQELSKGAWLIEDESKGMPKMVVSHVDPIVIVRADVLPVPGNNREELFATLLKLNGNDFLHGAYAIDGDDIVALDTLEYDTMDKNEFRASLESMAFALSQHYPLLSKFLAKKED</sequence>
<dbReference type="Gene3D" id="3.30.1460.10">
    <property type="match status" value="1"/>
</dbReference>
<evidence type="ECO:0000313" key="1">
    <source>
        <dbReference type="EMBL" id="MPL70424.1"/>
    </source>
</evidence>
<dbReference type="Pfam" id="PF22550">
    <property type="entry name" value="CesT_Tir_1"/>
    <property type="match status" value="1"/>
</dbReference>
<protein>
    <recommendedName>
        <fullName evidence="2">YbjN domain-containing protein</fullName>
    </recommendedName>
</protein>
<evidence type="ECO:0008006" key="2">
    <source>
        <dbReference type="Google" id="ProtNLM"/>
    </source>
</evidence>
<comment type="caution">
    <text evidence="1">The sequence shown here is derived from an EMBL/GenBank/DDBJ whole genome shotgun (WGS) entry which is preliminary data.</text>
</comment>
<dbReference type="EMBL" id="VSSQ01000053">
    <property type="protein sequence ID" value="MPL70424.1"/>
    <property type="molecule type" value="Genomic_DNA"/>
</dbReference>
<proteinExistence type="predicted"/>
<dbReference type="AlphaFoldDB" id="A0A644TU02"/>
<gene>
    <name evidence="1" type="ORF">SDC9_16180</name>
</gene>
<dbReference type="SUPFAM" id="SSF69635">
    <property type="entry name" value="Type III secretory system chaperone-like"/>
    <property type="match status" value="1"/>
</dbReference>
<dbReference type="InterPro" id="IPR054345">
    <property type="entry name" value="Tir-like"/>
</dbReference>
<reference evidence="1" key="1">
    <citation type="submission" date="2019-08" db="EMBL/GenBank/DDBJ databases">
        <authorList>
            <person name="Kucharzyk K."/>
            <person name="Murdoch R.W."/>
            <person name="Higgins S."/>
            <person name="Loffler F."/>
        </authorList>
    </citation>
    <scope>NUCLEOTIDE SEQUENCE</scope>
</reference>
<organism evidence="1">
    <name type="scientific">bioreactor metagenome</name>
    <dbReference type="NCBI Taxonomy" id="1076179"/>
    <lineage>
        <taxon>unclassified sequences</taxon>
        <taxon>metagenomes</taxon>
        <taxon>ecological metagenomes</taxon>
    </lineage>
</organism>
<accession>A0A644TU02</accession>
<name>A0A644TU02_9ZZZZ</name>